<reference evidence="2 3" key="1">
    <citation type="submission" date="2017-03" db="EMBL/GenBank/DDBJ databases">
        <title>Draft genome sequence of Streptomyces scabrisporus NF3, endophyte isolated from Amphipterygium adstringens.</title>
        <authorList>
            <person name="Vazquez M."/>
            <person name="Ceapa C.D."/>
            <person name="Rodriguez Luna D."/>
            <person name="Sanchez Esquivel S."/>
        </authorList>
    </citation>
    <scope>NUCLEOTIDE SEQUENCE [LARGE SCALE GENOMIC DNA]</scope>
    <source>
        <strain evidence="2 3">NF3</strain>
    </source>
</reference>
<evidence type="ECO:0000313" key="3">
    <source>
        <dbReference type="Proteomes" id="UP000190037"/>
    </source>
</evidence>
<dbReference type="Pfam" id="PF24553">
    <property type="entry name" value="Rv0428c_C"/>
    <property type="match status" value="1"/>
</dbReference>
<dbReference type="Pfam" id="PF24551">
    <property type="entry name" value="SH3_Rv0428c"/>
    <property type="match status" value="1"/>
</dbReference>
<keyword evidence="3" id="KW-1185">Reference proteome</keyword>
<dbReference type="GO" id="GO:0016747">
    <property type="term" value="F:acyltransferase activity, transferring groups other than amino-acyl groups"/>
    <property type="evidence" value="ECO:0007669"/>
    <property type="project" value="InterPro"/>
</dbReference>
<dbReference type="EMBL" id="MWQN01000001">
    <property type="protein sequence ID" value="OPC85119.1"/>
    <property type="molecule type" value="Genomic_DNA"/>
</dbReference>
<evidence type="ECO:0000259" key="1">
    <source>
        <dbReference type="PROSITE" id="PS51186"/>
    </source>
</evidence>
<dbReference type="CDD" id="cd04301">
    <property type="entry name" value="NAT_SF"/>
    <property type="match status" value="1"/>
</dbReference>
<proteinExistence type="predicted"/>
<name>A0A1T3P7P6_9ACTN</name>
<dbReference type="InterPro" id="IPR000182">
    <property type="entry name" value="GNAT_dom"/>
</dbReference>
<comment type="caution">
    <text evidence="2">The sequence shown here is derived from an EMBL/GenBank/DDBJ whole genome shotgun (WGS) entry which is preliminary data.</text>
</comment>
<gene>
    <name evidence="2" type="ORF">B4N89_18235</name>
</gene>
<dbReference type="OrthoDB" id="9775595at2"/>
<accession>A0A1T3P7P6</accession>
<evidence type="ECO:0000313" key="2">
    <source>
        <dbReference type="EMBL" id="OPC85119.1"/>
    </source>
</evidence>
<dbReference type="PROSITE" id="PS51186">
    <property type="entry name" value="GNAT"/>
    <property type="match status" value="1"/>
</dbReference>
<dbReference type="InterPro" id="IPR056934">
    <property type="entry name" value="SH3_Rv0428c"/>
</dbReference>
<organism evidence="2 3">
    <name type="scientific">Embleya scabrispora</name>
    <dbReference type="NCBI Taxonomy" id="159449"/>
    <lineage>
        <taxon>Bacteria</taxon>
        <taxon>Bacillati</taxon>
        <taxon>Actinomycetota</taxon>
        <taxon>Actinomycetes</taxon>
        <taxon>Kitasatosporales</taxon>
        <taxon>Streptomycetaceae</taxon>
        <taxon>Embleya</taxon>
    </lineage>
</organism>
<dbReference type="STRING" id="159449.B4N89_18235"/>
<dbReference type="SUPFAM" id="SSF55729">
    <property type="entry name" value="Acyl-CoA N-acyltransferases (Nat)"/>
    <property type="match status" value="1"/>
</dbReference>
<dbReference type="AlphaFoldDB" id="A0A1T3P7P6"/>
<dbReference type="Gene3D" id="3.40.630.30">
    <property type="match status" value="1"/>
</dbReference>
<dbReference type="Proteomes" id="UP000190037">
    <property type="component" value="Unassembled WGS sequence"/>
</dbReference>
<sequence>MGDAGQVKRITPRDVGRRVSVRRELPPEDAEASYSDVVGDLVDWRDGVLTITRRDGSIARVAEASIVAAKVVPPPVRRLTPARLQDVASRSWPATEVAAFGEWLLRAAGGFTRRANSVLVLGEPDMPFPEALDRVDAWYSARDLPTLFQVAHEDPFDRFLDAAGWPAEGDALMRTGRLVRAADVLRDVDAGRVEVGTTLTDGWVSLYHRVAQHAGGAERHVLQGPPGTLFATVSDPESDRPVAIGRVCVLGRYAGFAGLEVDPAHRRRGHARAIVKALTDRALAGGAVTGWLQVESDNRAARELYDALGYTDHHGYHYRRSPAAT</sequence>
<dbReference type="InterPro" id="IPR056935">
    <property type="entry name" value="Rv0428c-like_C"/>
</dbReference>
<dbReference type="InterPro" id="IPR016181">
    <property type="entry name" value="Acyl_CoA_acyltransferase"/>
</dbReference>
<protein>
    <recommendedName>
        <fullName evidence="1">N-acetyltransferase domain-containing protein</fullName>
    </recommendedName>
</protein>
<feature type="domain" description="N-acetyltransferase" evidence="1">
    <location>
        <begin position="183"/>
        <end position="325"/>
    </location>
</feature>